<dbReference type="EMBL" id="BSND01000006">
    <property type="protein sequence ID" value="GLQ00369.1"/>
    <property type="molecule type" value="Genomic_DNA"/>
</dbReference>
<comment type="caution">
    <text evidence="2">The sequence shown here is derived from an EMBL/GenBank/DDBJ whole genome shotgun (WGS) entry which is preliminary data.</text>
</comment>
<keyword evidence="2" id="KW-0808">Transferase</keyword>
<dbReference type="GO" id="GO:0032259">
    <property type="term" value="P:methylation"/>
    <property type="evidence" value="ECO:0007669"/>
    <property type="project" value="UniProtKB-KW"/>
</dbReference>
<dbReference type="InterPro" id="IPR015985">
    <property type="entry name" value="TehB-like_dom"/>
</dbReference>
<reference evidence="2" key="1">
    <citation type="journal article" date="2014" name="Int. J. Syst. Evol. Microbiol.">
        <title>Complete genome of a new Firmicutes species belonging to the dominant human colonic microbiota ('Ruminococcus bicirculans') reveals two chromosomes and a selective capacity to utilize plant glucans.</title>
        <authorList>
            <consortium name="NISC Comparative Sequencing Program"/>
            <person name="Wegmann U."/>
            <person name="Louis P."/>
            <person name="Goesmann A."/>
            <person name="Henrissat B."/>
            <person name="Duncan S.H."/>
            <person name="Flint H.J."/>
        </authorList>
    </citation>
    <scope>NUCLEOTIDE SEQUENCE</scope>
    <source>
        <strain evidence="2">NBRC 102424</strain>
    </source>
</reference>
<proteinExistence type="predicted"/>
<feature type="domain" description="Tellurite resistance methyltransferase TehB-like" evidence="1">
    <location>
        <begin position="10"/>
        <end position="124"/>
    </location>
</feature>
<protein>
    <submittedName>
        <fullName evidence="2">SAM-dependent methyltransferase</fullName>
    </submittedName>
</protein>
<evidence type="ECO:0000313" key="2">
    <source>
        <dbReference type="EMBL" id="GLQ00369.1"/>
    </source>
</evidence>
<organism evidence="2 3">
    <name type="scientific">Methylophaga thalassica</name>
    <dbReference type="NCBI Taxonomy" id="40223"/>
    <lineage>
        <taxon>Bacteria</taxon>
        <taxon>Pseudomonadati</taxon>
        <taxon>Pseudomonadota</taxon>
        <taxon>Gammaproteobacteria</taxon>
        <taxon>Thiotrichales</taxon>
        <taxon>Piscirickettsiaceae</taxon>
        <taxon>Methylophaga</taxon>
    </lineage>
</organism>
<dbReference type="SUPFAM" id="SSF53335">
    <property type="entry name" value="S-adenosyl-L-methionine-dependent methyltransferases"/>
    <property type="match status" value="1"/>
</dbReference>
<dbReference type="Proteomes" id="UP001161423">
    <property type="component" value="Unassembled WGS sequence"/>
</dbReference>
<dbReference type="RefSeq" id="WP_284723364.1">
    <property type="nucleotide sequence ID" value="NZ_BSND01000006.1"/>
</dbReference>
<keyword evidence="3" id="KW-1185">Reference proteome</keyword>
<dbReference type="Pfam" id="PF03848">
    <property type="entry name" value="TehB"/>
    <property type="match status" value="1"/>
</dbReference>
<reference evidence="2" key="2">
    <citation type="submission" date="2023-01" db="EMBL/GenBank/DDBJ databases">
        <title>Draft genome sequence of Methylophaga thalassica strain NBRC 102424.</title>
        <authorList>
            <person name="Sun Q."/>
            <person name="Mori K."/>
        </authorList>
    </citation>
    <scope>NUCLEOTIDE SEQUENCE</scope>
    <source>
        <strain evidence="2">NBRC 102424</strain>
    </source>
</reference>
<accession>A0ABQ5TYH1</accession>
<dbReference type="CDD" id="cd02440">
    <property type="entry name" value="AdoMet_MTases"/>
    <property type="match status" value="1"/>
</dbReference>
<sequence length="191" mass="21152">MMDVQQKWDAIYSKRQSEKPGVSTVLEQNQHLLPKTGLALDLACGLGGNSLFLAEKGLKVESWDISSVAIEQLKVNAGKVSLDIHAQQRDVIADPPATAVYDVIVVSHFLVRDMAPVIVDTLKSGGLLFYQTFCRNKVNEIGPNNPDFLLDDNELLHMFSGLNVRVYREESVLGQLESGWRDQAMLVAEKA</sequence>
<dbReference type="GO" id="GO:0008168">
    <property type="term" value="F:methyltransferase activity"/>
    <property type="evidence" value="ECO:0007669"/>
    <property type="project" value="UniProtKB-KW"/>
</dbReference>
<name>A0ABQ5TYH1_9GAMM</name>
<dbReference type="InterPro" id="IPR029063">
    <property type="entry name" value="SAM-dependent_MTases_sf"/>
</dbReference>
<evidence type="ECO:0000259" key="1">
    <source>
        <dbReference type="Pfam" id="PF03848"/>
    </source>
</evidence>
<dbReference type="Gene3D" id="3.40.50.150">
    <property type="entry name" value="Vaccinia Virus protein VP39"/>
    <property type="match status" value="1"/>
</dbReference>
<keyword evidence="2" id="KW-0489">Methyltransferase</keyword>
<evidence type="ECO:0000313" key="3">
    <source>
        <dbReference type="Proteomes" id="UP001161423"/>
    </source>
</evidence>
<gene>
    <name evidence="2" type="ORF">GCM10007891_22220</name>
</gene>